<accession>A0AA42DLW3</accession>
<organism evidence="1 2">
    <name type="scientific">Holtiella tumoricola</name>
    <dbReference type="NCBI Taxonomy" id="3018743"/>
    <lineage>
        <taxon>Bacteria</taxon>
        <taxon>Bacillati</taxon>
        <taxon>Bacillota</taxon>
        <taxon>Clostridia</taxon>
        <taxon>Lachnospirales</taxon>
        <taxon>Cellulosilyticaceae</taxon>
        <taxon>Holtiella</taxon>
    </lineage>
</organism>
<evidence type="ECO:0000313" key="2">
    <source>
        <dbReference type="Proteomes" id="UP001169242"/>
    </source>
</evidence>
<sequence length="325" mass="37025">MKSLIYYPELNPYTGSITSSLLFMQLEYWFKVTRGKTFYKFLEPCEAPQYVTGDSWTEELSFGKTEFRTAFSNIGKVYKSKKAYLESKDKFEGKYYLSYYDRIKRLTYYERNETLVNTLLRNLNLSFGYSETKPIKSIQNTSSDIESDVKKLFETYCPSLNAKVCFTLTTKMRLHTLVKVITTKGLNLLETFKSVFCQVEASDFLCGRLSTSTFLASLSWILKPDKFFAILEGNYAPFVSSMPDSTFAAPALSSSTSQVSSCAGSPCAPLSTLSAPSTTPFVKPTRLFNRMYTHNFDIEALEAKERAWQEAKYEANLHNTSTTLL</sequence>
<dbReference type="Proteomes" id="UP001169242">
    <property type="component" value="Unassembled WGS sequence"/>
</dbReference>
<comment type="caution">
    <text evidence="1">The sequence shown here is derived from an EMBL/GenBank/DDBJ whole genome shotgun (WGS) entry which is preliminary data.</text>
</comment>
<evidence type="ECO:0000313" key="1">
    <source>
        <dbReference type="EMBL" id="MDA3731334.1"/>
    </source>
</evidence>
<keyword evidence="2" id="KW-1185">Reference proteome</keyword>
<dbReference type="AlphaFoldDB" id="A0AA42DLW3"/>
<dbReference type="EMBL" id="JAQIFT010000032">
    <property type="protein sequence ID" value="MDA3731334.1"/>
    <property type="molecule type" value="Genomic_DNA"/>
</dbReference>
<name>A0AA42DLW3_9FIRM</name>
<dbReference type="RefSeq" id="WP_271011724.1">
    <property type="nucleotide sequence ID" value="NZ_JAQIFT010000032.1"/>
</dbReference>
<proteinExistence type="predicted"/>
<reference evidence="1" key="1">
    <citation type="journal article" date="2023" name="Int. J. Syst. Evol. Microbiol.">
        <title>&lt;i&gt;Holtiella tumoricola&lt;/i&gt; gen. nov. sp. nov., isolated from a human clinical sample.</title>
        <authorList>
            <person name="Allen-Vercoe E."/>
            <person name="Daigneault M.C."/>
            <person name="Vancuren S.J."/>
            <person name="Cochrane K."/>
            <person name="O'Neal L.L."/>
            <person name="Sankaranarayanan K."/>
            <person name="Lawson P.A."/>
        </authorList>
    </citation>
    <scope>NUCLEOTIDE SEQUENCE</scope>
    <source>
        <strain evidence="1">CC70A</strain>
    </source>
</reference>
<protein>
    <submittedName>
        <fullName evidence="1">Uncharacterized protein</fullName>
    </submittedName>
</protein>
<gene>
    <name evidence="1" type="ORF">PBV87_07560</name>
</gene>